<keyword evidence="9" id="KW-1185">Reference proteome</keyword>
<dbReference type="Pfam" id="PF08646">
    <property type="entry name" value="Rep_fac-A_C"/>
    <property type="match status" value="1"/>
</dbReference>
<dbReference type="GO" id="GO:0003677">
    <property type="term" value="F:DNA binding"/>
    <property type="evidence" value="ECO:0007669"/>
    <property type="project" value="UniProtKB-KW"/>
</dbReference>
<reference evidence="8 9" key="1">
    <citation type="journal article" date="2018" name="Mol. Plant">
        <title>The genome of Artemisia annua provides insight into the evolution of Asteraceae family and artemisinin biosynthesis.</title>
        <authorList>
            <person name="Shen Q."/>
            <person name="Zhang L."/>
            <person name="Liao Z."/>
            <person name="Wang S."/>
            <person name="Yan T."/>
            <person name="Shi P."/>
            <person name="Liu M."/>
            <person name="Fu X."/>
            <person name="Pan Q."/>
            <person name="Wang Y."/>
            <person name="Lv Z."/>
            <person name="Lu X."/>
            <person name="Zhang F."/>
            <person name="Jiang W."/>
            <person name="Ma Y."/>
            <person name="Chen M."/>
            <person name="Hao X."/>
            <person name="Li L."/>
            <person name="Tang Y."/>
            <person name="Lv G."/>
            <person name="Zhou Y."/>
            <person name="Sun X."/>
            <person name="Brodelius P.E."/>
            <person name="Rose J.K.C."/>
            <person name="Tang K."/>
        </authorList>
    </citation>
    <scope>NUCLEOTIDE SEQUENCE [LARGE SCALE GENOMIC DNA]</scope>
    <source>
        <strain evidence="9">cv. Huhao1</strain>
        <tissue evidence="8">Leaf</tissue>
    </source>
</reference>
<comment type="similarity">
    <text evidence="1">Belongs to the replication factor A protein 1 family.</text>
</comment>
<dbReference type="Gene3D" id="2.40.50.140">
    <property type="entry name" value="Nucleic acid-binding proteins"/>
    <property type="match status" value="1"/>
</dbReference>
<dbReference type="InterPro" id="IPR012340">
    <property type="entry name" value="NA-bd_OB-fold"/>
</dbReference>
<keyword evidence="4" id="KW-0862">Zinc</keyword>
<evidence type="ECO:0000313" key="9">
    <source>
        <dbReference type="Proteomes" id="UP000245207"/>
    </source>
</evidence>
<comment type="caution">
    <text evidence="8">The sequence shown here is derived from an EMBL/GenBank/DDBJ whole genome shotgun (WGS) entry which is preliminary data.</text>
</comment>
<evidence type="ECO:0000256" key="5">
    <source>
        <dbReference type="ARBA" id="ARBA00023125"/>
    </source>
</evidence>
<evidence type="ECO:0000313" key="8">
    <source>
        <dbReference type="EMBL" id="PWA44931.1"/>
    </source>
</evidence>
<evidence type="ECO:0000256" key="3">
    <source>
        <dbReference type="ARBA" id="ARBA00022771"/>
    </source>
</evidence>
<feature type="compositionally biased region" description="Low complexity" evidence="6">
    <location>
        <begin position="231"/>
        <end position="240"/>
    </location>
</feature>
<feature type="region of interest" description="Disordered" evidence="6">
    <location>
        <begin position="34"/>
        <end position="65"/>
    </location>
</feature>
<evidence type="ECO:0000256" key="1">
    <source>
        <dbReference type="ARBA" id="ARBA00005690"/>
    </source>
</evidence>
<dbReference type="AlphaFoldDB" id="A0A2U1L7J5"/>
<accession>A0A2U1L7J5</accession>
<keyword evidence="5" id="KW-0238">DNA-binding</keyword>
<dbReference type="GO" id="GO:0008270">
    <property type="term" value="F:zinc ion binding"/>
    <property type="evidence" value="ECO:0007669"/>
    <property type="project" value="UniProtKB-KW"/>
</dbReference>
<dbReference type="Proteomes" id="UP000245207">
    <property type="component" value="Unassembled WGS sequence"/>
</dbReference>
<feature type="domain" description="Replication factor A C-terminal" evidence="7">
    <location>
        <begin position="70"/>
        <end position="181"/>
    </location>
</feature>
<dbReference type="InterPro" id="IPR047192">
    <property type="entry name" value="Euk_RPA1_DBD_C"/>
</dbReference>
<evidence type="ECO:0000256" key="6">
    <source>
        <dbReference type="SAM" id="MobiDB-lite"/>
    </source>
</evidence>
<dbReference type="InterPro" id="IPR013955">
    <property type="entry name" value="Rep_factor-A_C"/>
</dbReference>
<dbReference type="SUPFAM" id="SSF50249">
    <property type="entry name" value="Nucleic acid-binding proteins"/>
    <property type="match status" value="1"/>
</dbReference>
<keyword evidence="3" id="KW-0863">Zinc-finger</keyword>
<feature type="region of interest" description="Disordered" evidence="6">
    <location>
        <begin position="228"/>
        <end position="274"/>
    </location>
</feature>
<gene>
    <name evidence="8" type="ORF">CTI12_AA368320</name>
</gene>
<protein>
    <submittedName>
        <fullName evidence="8">Nucleic acid-binding, OB-fold protein</fullName>
    </submittedName>
</protein>
<dbReference type="EMBL" id="PKPP01011030">
    <property type="protein sequence ID" value="PWA44931.1"/>
    <property type="molecule type" value="Genomic_DNA"/>
</dbReference>
<dbReference type="CDD" id="cd04476">
    <property type="entry name" value="RPA1_DBD_C"/>
    <property type="match status" value="1"/>
</dbReference>
<dbReference type="PANTHER" id="PTHR47165">
    <property type="entry name" value="OS03G0429900 PROTEIN"/>
    <property type="match status" value="1"/>
</dbReference>
<dbReference type="OrthoDB" id="1751331at2759"/>
<evidence type="ECO:0000256" key="4">
    <source>
        <dbReference type="ARBA" id="ARBA00022833"/>
    </source>
</evidence>
<name>A0A2U1L7J5_ARTAN</name>
<evidence type="ECO:0000256" key="2">
    <source>
        <dbReference type="ARBA" id="ARBA00022723"/>
    </source>
</evidence>
<proteinExistence type="inferred from homology"/>
<sequence length="286" mass="32336">MIKRLDEEHEALVETASVLVTTVQKLAQHQATIASRQASFPRQRPREDAKQDPPCYPDERKPTNSHRSRFTCEAWITSINTAREWYYISCDTCTNKVEDNAGTYECKIHGPVTSPHYRYNFKVYITDGIETAMVTCFTPKANYLIGTDCNTLVKSLKHPDPKEFPQKINEIIGKKHIFQFHFNTGLTEGKPNFILIEILDKEDTPKELEAKSSAAGQTGKATGHLQIIADPNASSSASETTPPPVTTPETSTNKMESESSEKKSAKRQLFQHKLDDRKKIKKEFAF</sequence>
<dbReference type="PANTHER" id="PTHR47165:SF4">
    <property type="entry name" value="OS03G0429900 PROTEIN"/>
    <property type="match status" value="1"/>
</dbReference>
<feature type="compositionally biased region" description="Basic and acidic residues" evidence="6">
    <location>
        <begin position="44"/>
        <end position="62"/>
    </location>
</feature>
<organism evidence="8 9">
    <name type="scientific">Artemisia annua</name>
    <name type="common">Sweet wormwood</name>
    <dbReference type="NCBI Taxonomy" id="35608"/>
    <lineage>
        <taxon>Eukaryota</taxon>
        <taxon>Viridiplantae</taxon>
        <taxon>Streptophyta</taxon>
        <taxon>Embryophyta</taxon>
        <taxon>Tracheophyta</taxon>
        <taxon>Spermatophyta</taxon>
        <taxon>Magnoliopsida</taxon>
        <taxon>eudicotyledons</taxon>
        <taxon>Gunneridae</taxon>
        <taxon>Pentapetalae</taxon>
        <taxon>asterids</taxon>
        <taxon>campanulids</taxon>
        <taxon>Asterales</taxon>
        <taxon>Asteraceae</taxon>
        <taxon>Asteroideae</taxon>
        <taxon>Anthemideae</taxon>
        <taxon>Artemisiinae</taxon>
        <taxon>Artemisia</taxon>
    </lineage>
</organism>
<evidence type="ECO:0000259" key="7">
    <source>
        <dbReference type="Pfam" id="PF08646"/>
    </source>
</evidence>
<keyword evidence="2" id="KW-0479">Metal-binding</keyword>